<evidence type="ECO:0000313" key="2">
    <source>
        <dbReference type="Proteomes" id="UP000003692"/>
    </source>
</evidence>
<evidence type="ECO:0000313" key="1">
    <source>
        <dbReference type="EMBL" id="EFE21074.1"/>
    </source>
</evidence>
<dbReference type="Proteomes" id="UP000003692">
    <property type="component" value="Unassembled WGS sequence"/>
</dbReference>
<name>D4FAP3_EDWTA</name>
<dbReference type="AlphaFoldDB" id="D4FAP3"/>
<gene>
    <name evidence="1" type="ORF">EDWATA_03864</name>
</gene>
<dbReference type="EMBL" id="ADGK01000294">
    <property type="protein sequence ID" value="EFE21074.1"/>
    <property type="molecule type" value="Genomic_DNA"/>
</dbReference>
<protein>
    <submittedName>
        <fullName evidence="1">Uncharacterized protein</fullName>
    </submittedName>
</protein>
<sequence length="48" mass="5399">MVLGSMWVIALGGYFLYDSPPLISFCIKPNFINHAWCLAEEGRIATRP</sequence>
<organism evidence="1 2">
    <name type="scientific">Edwardsiella tarda ATCC 23685</name>
    <dbReference type="NCBI Taxonomy" id="500638"/>
    <lineage>
        <taxon>Bacteria</taxon>
        <taxon>Pseudomonadati</taxon>
        <taxon>Pseudomonadota</taxon>
        <taxon>Gammaproteobacteria</taxon>
        <taxon>Enterobacterales</taxon>
        <taxon>Hafniaceae</taxon>
        <taxon>Edwardsiella</taxon>
    </lineage>
</organism>
<reference evidence="1 2" key="1">
    <citation type="submission" date="2010-02" db="EMBL/GenBank/DDBJ databases">
        <authorList>
            <person name="Weinstock G."/>
            <person name="Sodergren E."/>
            <person name="Clifton S."/>
            <person name="Fulton L."/>
            <person name="Fulton B."/>
            <person name="Courtney L."/>
            <person name="Fronick C."/>
            <person name="Harrison M."/>
            <person name="Strong C."/>
            <person name="Farmer C."/>
            <person name="Delahaunty K."/>
            <person name="Markovic C."/>
            <person name="Hall O."/>
            <person name="Minx P."/>
            <person name="Tomlinson C."/>
            <person name="Mitreva M."/>
            <person name="Nelson J."/>
            <person name="Hou S."/>
            <person name="Wollam A."/>
            <person name="Pepin K.H."/>
            <person name="Johnson M."/>
            <person name="Bhonagiri V."/>
            <person name="Zhang X."/>
            <person name="Suruliraj S."/>
            <person name="Warren W."/>
            <person name="Chinwalla A."/>
            <person name="Mardis E.R."/>
            <person name="Wilson R.K."/>
        </authorList>
    </citation>
    <scope>NUCLEOTIDE SEQUENCE [LARGE SCALE GENOMIC DNA]</scope>
    <source>
        <strain evidence="1 2">ATCC 23685</strain>
    </source>
</reference>
<comment type="caution">
    <text evidence="1">The sequence shown here is derived from an EMBL/GenBank/DDBJ whole genome shotgun (WGS) entry which is preliminary data.</text>
</comment>
<dbReference type="HOGENOM" id="CLU_3152250_0_0_6"/>
<accession>D4FAP3</accession>
<proteinExistence type="predicted"/>